<dbReference type="Proteomes" id="UP000095283">
    <property type="component" value="Unplaced"/>
</dbReference>
<sequence length="149" mass="16887">MFDSLAIVARINGSSGHRRAIRRIEKDGDFAVLSIHPLREEKLCPLKPAPARLSRLPLKVSLTETPWIGVNLDQLSEKTCRITGFTTHESMKSVLTTQLSIKSCNWQCSCYIYLFISSLRFSVFADTLPKLIKKVDVIEILQSTEKCFE</sequence>
<dbReference type="WBParaSite" id="Hba_08631">
    <property type="protein sequence ID" value="Hba_08631"/>
    <property type="gene ID" value="Hba_08631"/>
</dbReference>
<name>A0A1I7WU23_HETBA</name>
<reference evidence="2" key="1">
    <citation type="submission" date="2016-11" db="UniProtKB">
        <authorList>
            <consortium name="WormBaseParasite"/>
        </authorList>
    </citation>
    <scope>IDENTIFICATION</scope>
</reference>
<organism evidence="1 2">
    <name type="scientific">Heterorhabditis bacteriophora</name>
    <name type="common">Entomopathogenic nematode worm</name>
    <dbReference type="NCBI Taxonomy" id="37862"/>
    <lineage>
        <taxon>Eukaryota</taxon>
        <taxon>Metazoa</taxon>
        <taxon>Ecdysozoa</taxon>
        <taxon>Nematoda</taxon>
        <taxon>Chromadorea</taxon>
        <taxon>Rhabditida</taxon>
        <taxon>Rhabditina</taxon>
        <taxon>Rhabditomorpha</taxon>
        <taxon>Strongyloidea</taxon>
        <taxon>Heterorhabditidae</taxon>
        <taxon>Heterorhabditis</taxon>
    </lineage>
</organism>
<evidence type="ECO:0000313" key="2">
    <source>
        <dbReference type="WBParaSite" id="Hba_08631"/>
    </source>
</evidence>
<proteinExistence type="predicted"/>
<evidence type="ECO:0000313" key="1">
    <source>
        <dbReference type="Proteomes" id="UP000095283"/>
    </source>
</evidence>
<protein>
    <submittedName>
        <fullName evidence="2">OB_Dis3 domain-containing protein</fullName>
    </submittedName>
</protein>
<accession>A0A1I7WU23</accession>
<dbReference type="AlphaFoldDB" id="A0A1I7WU23"/>
<keyword evidence="1" id="KW-1185">Reference proteome</keyword>